<dbReference type="SUPFAM" id="SSF50129">
    <property type="entry name" value="GroES-like"/>
    <property type="match status" value="1"/>
</dbReference>
<sequence>MWNTKMTVTEYGGPEVLKAIQEPICTPEVDEVRVRVQSVGVALADIMRREGLYPMSPKVPFVPGYDAVGIVEEVGDTVDDYVAGVRVAVFFNGTGSYASHVYARVDELVPIPAQIDAAEAAASILNYVTAYQMLHRIAKVAEGERILIHGASGGVGTALLDLGRLAKLKMYGTASAAKHQVVAAYGAMPINYRAEDFVEVLAQAAPEGMDAVFDPIGGSNWKRSMRTLSSKGRFVGYGYTSVLEKDHHANDWVKDWTGTAARGTTESGNSVYMYSITALKKDRLDWFREDVQSVMSLLVAGEIHPLISHRIPLQEAAQAQQLLTGSHSIGKIVLVTEE</sequence>
<gene>
    <name evidence="4" type="ORF">HMI46_07880</name>
</gene>
<comment type="caution">
    <text evidence="4">The sequence shown here is derived from an EMBL/GenBank/DDBJ whole genome shotgun (WGS) entry which is preliminary data.</text>
</comment>
<evidence type="ECO:0000313" key="4">
    <source>
        <dbReference type="EMBL" id="NOJ70467.1"/>
    </source>
</evidence>
<keyword evidence="1" id="KW-0521">NADP</keyword>
<dbReference type="Pfam" id="PF13602">
    <property type="entry name" value="ADH_zinc_N_2"/>
    <property type="match status" value="1"/>
</dbReference>
<dbReference type="Gene3D" id="3.90.180.10">
    <property type="entry name" value="Medium-chain alcohol dehydrogenases, catalytic domain"/>
    <property type="match status" value="1"/>
</dbReference>
<reference evidence="4 5" key="1">
    <citation type="submission" date="2020-05" db="EMBL/GenBank/DDBJ databases">
        <title>Whole genome sequencing and identification of novel metabolites from Paenibacillus alvei strain JR949.</title>
        <authorList>
            <person name="Rajendhran J."/>
            <person name="Sree Pranav P."/>
            <person name="Mahalakshmi B."/>
            <person name="Karthikeyan R."/>
        </authorList>
    </citation>
    <scope>NUCLEOTIDE SEQUENCE [LARGE SCALE GENOMIC DNA]</scope>
    <source>
        <strain evidence="4 5">JR949</strain>
    </source>
</reference>
<dbReference type="InterPro" id="IPR011032">
    <property type="entry name" value="GroES-like_sf"/>
</dbReference>
<organism evidence="4 5">
    <name type="scientific">Paenibacillus alvei</name>
    <name type="common">Bacillus alvei</name>
    <dbReference type="NCBI Taxonomy" id="44250"/>
    <lineage>
        <taxon>Bacteria</taxon>
        <taxon>Bacillati</taxon>
        <taxon>Bacillota</taxon>
        <taxon>Bacilli</taxon>
        <taxon>Bacillales</taxon>
        <taxon>Paenibacillaceae</taxon>
        <taxon>Paenibacillus</taxon>
    </lineage>
</organism>
<name>A0AAP6ZYI6_PAEAL</name>
<dbReference type="Pfam" id="PF08240">
    <property type="entry name" value="ADH_N"/>
    <property type="match status" value="1"/>
</dbReference>
<dbReference type="InterPro" id="IPR013154">
    <property type="entry name" value="ADH-like_N"/>
</dbReference>
<dbReference type="SUPFAM" id="SSF51735">
    <property type="entry name" value="NAD(P)-binding Rossmann-fold domains"/>
    <property type="match status" value="1"/>
</dbReference>
<keyword evidence="2" id="KW-0560">Oxidoreductase</keyword>
<dbReference type="RefSeq" id="WP_171415975.1">
    <property type="nucleotide sequence ID" value="NZ_JABFOR010000007.1"/>
</dbReference>
<dbReference type="SMART" id="SM00829">
    <property type="entry name" value="PKS_ER"/>
    <property type="match status" value="1"/>
</dbReference>
<dbReference type="GO" id="GO:0070402">
    <property type="term" value="F:NADPH binding"/>
    <property type="evidence" value="ECO:0007669"/>
    <property type="project" value="TreeGrafter"/>
</dbReference>
<dbReference type="Proteomes" id="UP000552038">
    <property type="component" value="Unassembled WGS sequence"/>
</dbReference>
<dbReference type="Gene3D" id="3.40.50.720">
    <property type="entry name" value="NAD(P)-binding Rossmann-like Domain"/>
    <property type="match status" value="1"/>
</dbReference>
<dbReference type="GO" id="GO:0016651">
    <property type="term" value="F:oxidoreductase activity, acting on NAD(P)H"/>
    <property type="evidence" value="ECO:0007669"/>
    <property type="project" value="TreeGrafter"/>
</dbReference>
<dbReference type="AlphaFoldDB" id="A0AAP6ZYI6"/>
<dbReference type="InterPro" id="IPR036291">
    <property type="entry name" value="NAD(P)-bd_dom_sf"/>
</dbReference>
<dbReference type="InterPro" id="IPR020843">
    <property type="entry name" value="ER"/>
</dbReference>
<protein>
    <submittedName>
        <fullName evidence="4">Zinc-binding dehydrogenase</fullName>
    </submittedName>
</protein>
<dbReference type="PANTHER" id="PTHR48106:SF18">
    <property type="entry name" value="QUINONE OXIDOREDUCTASE PIG3"/>
    <property type="match status" value="1"/>
</dbReference>
<evidence type="ECO:0000256" key="1">
    <source>
        <dbReference type="ARBA" id="ARBA00022857"/>
    </source>
</evidence>
<evidence type="ECO:0000256" key="2">
    <source>
        <dbReference type="ARBA" id="ARBA00023002"/>
    </source>
</evidence>
<evidence type="ECO:0000313" key="5">
    <source>
        <dbReference type="Proteomes" id="UP000552038"/>
    </source>
</evidence>
<dbReference type="EMBL" id="JABFOR010000007">
    <property type="protein sequence ID" value="NOJ70467.1"/>
    <property type="molecule type" value="Genomic_DNA"/>
</dbReference>
<feature type="domain" description="Enoyl reductase (ER)" evidence="3">
    <location>
        <begin position="12"/>
        <end position="334"/>
    </location>
</feature>
<proteinExistence type="predicted"/>
<dbReference type="PANTHER" id="PTHR48106">
    <property type="entry name" value="QUINONE OXIDOREDUCTASE PIG3-RELATED"/>
    <property type="match status" value="1"/>
</dbReference>
<evidence type="ECO:0000259" key="3">
    <source>
        <dbReference type="SMART" id="SM00829"/>
    </source>
</evidence>
<accession>A0AAP6ZYI6</accession>